<dbReference type="AlphaFoldDB" id="A0A6N2JZN1"/>
<dbReference type="PROSITE" id="PS50089">
    <property type="entry name" value="ZF_RING_2"/>
    <property type="match status" value="1"/>
</dbReference>
<keyword evidence="1" id="KW-0863">Zinc-finger</keyword>
<dbReference type="GO" id="GO:0005634">
    <property type="term" value="C:nucleus"/>
    <property type="evidence" value="ECO:0007669"/>
    <property type="project" value="TreeGrafter"/>
</dbReference>
<dbReference type="InterPro" id="IPR052079">
    <property type="entry name" value="E3_ligase/Copine_domain"/>
</dbReference>
<name>A0A6N2JZN1_SALVM</name>
<dbReference type="EMBL" id="CAADRP010000002">
    <property type="protein sequence ID" value="VFU20965.1"/>
    <property type="molecule type" value="Genomic_DNA"/>
</dbReference>
<dbReference type="SUPFAM" id="SSF53300">
    <property type="entry name" value="vWA-like"/>
    <property type="match status" value="1"/>
</dbReference>
<dbReference type="SMART" id="SM00327">
    <property type="entry name" value="VWA"/>
    <property type="match status" value="1"/>
</dbReference>
<dbReference type="CDD" id="cd01459">
    <property type="entry name" value="vWA_copine_like"/>
    <property type="match status" value="1"/>
</dbReference>
<keyword evidence="1" id="KW-0862">Zinc</keyword>
<feature type="compositionally biased region" description="Polar residues" evidence="2">
    <location>
        <begin position="323"/>
        <end position="332"/>
    </location>
</feature>
<dbReference type="InterPro" id="IPR036465">
    <property type="entry name" value="vWFA_dom_sf"/>
</dbReference>
<evidence type="ECO:0000313" key="4">
    <source>
        <dbReference type="EMBL" id="VFU20965.1"/>
    </source>
</evidence>
<dbReference type="InterPro" id="IPR013083">
    <property type="entry name" value="Znf_RING/FYVE/PHD"/>
</dbReference>
<evidence type="ECO:0000259" key="3">
    <source>
        <dbReference type="PROSITE" id="PS50089"/>
    </source>
</evidence>
<dbReference type="InterPro" id="IPR002035">
    <property type="entry name" value="VWF_A"/>
</dbReference>
<proteinExistence type="predicted"/>
<dbReference type="PANTHER" id="PTHR45751">
    <property type="entry name" value="COPINE FAMILY PROTEIN 1"/>
    <property type="match status" value="1"/>
</dbReference>
<evidence type="ECO:0000256" key="1">
    <source>
        <dbReference type="PROSITE-ProRule" id="PRU00175"/>
    </source>
</evidence>
<dbReference type="InterPro" id="IPR010734">
    <property type="entry name" value="Copine_C"/>
</dbReference>
<reference evidence="4" key="1">
    <citation type="submission" date="2019-03" db="EMBL/GenBank/DDBJ databases">
        <authorList>
            <person name="Mank J."/>
            <person name="Almeida P."/>
        </authorList>
    </citation>
    <scope>NUCLEOTIDE SEQUENCE</scope>
    <source>
        <strain evidence="4">78183</strain>
    </source>
</reference>
<accession>A0A6N2JZN1</accession>
<dbReference type="GO" id="GO:0004842">
    <property type="term" value="F:ubiquitin-protein transferase activity"/>
    <property type="evidence" value="ECO:0007669"/>
    <property type="project" value="TreeGrafter"/>
</dbReference>
<dbReference type="PANTHER" id="PTHR45751:SF51">
    <property type="entry name" value="OS06G0608800 PROTEIN"/>
    <property type="match status" value="1"/>
</dbReference>
<feature type="region of interest" description="Disordered" evidence="2">
    <location>
        <begin position="316"/>
        <end position="342"/>
    </location>
</feature>
<dbReference type="GO" id="GO:0008270">
    <property type="term" value="F:zinc ion binding"/>
    <property type="evidence" value="ECO:0007669"/>
    <property type="project" value="UniProtKB-KW"/>
</dbReference>
<feature type="region of interest" description="Disordered" evidence="2">
    <location>
        <begin position="1"/>
        <end position="39"/>
    </location>
</feature>
<feature type="compositionally biased region" description="Polar residues" evidence="2">
    <location>
        <begin position="21"/>
        <end position="39"/>
    </location>
</feature>
<evidence type="ECO:0000256" key="2">
    <source>
        <dbReference type="SAM" id="MobiDB-lite"/>
    </source>
</evidence>
<dbReference type="Gene3D" id="3.30.40.10">
    <property type="entry name" value="Zinc/RING finger domain, C3HC4 (zinc finger)"/>
    <property type="match status" value="1"/>
</dbReference>
<protein>
    <recommendedName>
        <fullName evidence="3">RING-type domain-containing protein</fullName>
    </recommendedName>
</protein>
<dbReference type="Pfam" id="PF07002">
    <property type="entry name" value="Copine"/>
    <property type="match status" value="1"/>
</dbReference>
<feature type="compositionally biased region" description="Basic and acidic residues" evidence="2">
    <location>
        <begin position="7"/>
        <end position="18"/>
    </location>
</feature>
<gene>
    <name evidence="4" type="ORF">SVIM_LOCUS9787</name>
</gene>
<keyword evidence="1" id="KW-0479">Metal-binding</keyword>
<sequence>MGSKNSRNQDHHHRDSHGCRVSSNPSSSPNADGRSKLQSKYSKFDDDYNSLEQVTKALKQAGLESSNLIVGIDFTKSNEWTGERSFHGESLHHLGDSMNPYEQAISIIGKTLPAFDEDNLIPCFGFGDATTHDQKVFSFYPDDRVCNGFEQVLSRYREIVPCVNLAGPTSFAPIIETAIEIVNSSGGQYHVLLIIADGQVTRSGETVNGRLSPQEQNTINAIVNASNYPLSIVLVGVGDGPWDMMHKFDDNIPSRAFDNFQFVNFTEIMSKHIPMPKKEAEFALEALMEIPPQYKATIGLQLLGCRKGAPGRNVLPPPLGKGSVNSYPTSSRPRSHVAHVPSTDHSSHGWRCPSCSWNKKDLAFGCGHQTCYDCGKDLAQCPVCQTYVTTKIKLYE</sequence>
<organism evidence="4">
    <name type="scientific">Salix viminalis</name>
    <name type="common">Common osier</name>
    <name type="synonym">Basket willow</name>
    <dbReference type="NCBI Taxonomy" id="40686"/>
    <lineage>
        <taxon>Eukaryota</taxon>
        <taxon>Viridiplantae</taxon>
        <taxon>Streptophyta</taxon>
        <taxon>Embryophyta</taxon>
        <taxon>Tracheophyta</taxon>
        <taxon>Spermatophyta</taxon>
        <taxon>Magnoliopsida</taxon>
        <taxon>eudicotyledons</taxon>
        <taxon>Gunneridae</taxon>
        <taxon>Pentapetalae</taxon>
        <taxon>rosids</taxon>
        <taxon>fabids</taxon>
        <taxon>Malpighiales</taxon>
        <taxon>Salicaceae</taxon>
        <taxon>Saliceae</taxon>
        <taxon>Salix</taxon>
    </lineage>
</organism>
<feature type="domain" description="RING-type" evidence="3">
    <location>
        <begin position="352"/>
        <end position="385"/>
    </location>
</feature>
<dbReference type="InterPro" id="IPR001841">
    <property type="entry name" value="Znf_RING"/>
</dbReference>
<dbReference type="GO" id="GO:0016567">
    <property type="term" value="P:protein ubiquitination"/>
    <property type="evidence" value="ECO:0007669"/>
    <property type="project" value="TreeGrafter"/>
</dbReference>